<reference evidence="2 3" key="1">
    <citation type="journal article" date="2003" name="DNA Res.">
        <title>Complete genome structure of Gloeobacter violaceus PCC 7421, a cyanobacterium that lacks thylakoids.</title>
        <authorList>
            <person name="Nakamura Y."/>
            <person name="Kaneko T."/>
            <person name="Sato S."/>
            <person name="Mimuro M."/>
            <person name="Miyashita H."/>
            <person name="Tsuchiya T."/>
            <person name="Sasamoto S."/>
            <person name="Watanabe A."/>
            <person name="Kawashima K."/>
            <person name="Kishida Y."/>
            <person name="Kiyokawa C."/>
            <person name="Kohara M."/>
            <person name="Matsumoto M."/>
            <person name="Matsuno A."/>
            <person name="Nakazaki N."/>
            <person name="Shimpo S."/>
            <person name="Takeuchi C."/>
            <person name="Yamada M."/>
            <person name="Tabata S."/>
        </authorList>
    </citation>
    <scope>NUCLEOTIDE SEQUENCE [LARGE SCALE GENOMIC DNA]</scope>
    <source>
        <strain evidence="3">ATCC 29082 / PCC 7421</strain>
    </source>
</reference>
<evidence type="ECO:0000313" key="2">
    <source>
        <dbReference type="EMBL" id="BAC89236.1"/>
    </source>
</evidence>
<dbReference type="InParanoid" id="Q7NL31"/>
<dbReference type="OrthoDB" id="9824022at2"/>
<accession>Q7NL31</accession>
<proteinExistence type="predicted"/>
<dbReference type="PATRIC" id="fig|251221.4.peg.1317"/>
<feature type="transmembrane region" description="Helical" evidence="1">
    <location>
        <begin position="185"/>
        <end position="204"/>
    </location>
</feature>
<keyword evidence="1" id="KW-1133">Transmembrane helix</keyword>
<dbReference type="RefSeq" id="WP_011141295.1">
    <property type="nucleotide sequence ID" value="NC_005125.1"/>
</dbReference>
<dbReference type="HOGENOM" id="CLU_617868_0_0_3"/>
<keyword evidence="3" id="KW-1185">Reference proteome</keyword>
<protein>
    <submittedName>
        <fullName evidence="2">Glr1295 protein</fullName>
    </submittedName>
</protein>
<dbReference type="KEGG" id="gvi:glr1295"/>
<sequence>MPAARLLNWLAFGAAAALWLALQAHRQNLGIAWEDSYHHWLIAAHLARTGILTDPLTGTSNGWLPVYHWLAGGWLAIFGWHNLAALQALSALFSMATAGVLAWRWGVGAACLFLFNPITVLGGSLSVAEPLAVLLVVLGVVAWQKDGTVIGAGCWSLVALTDRGCWPLVLLAIGWQIFQRRPVRLSGWGWLLLPVAALGLGLFLTQAEASRTAAWAAVDQAALPSAGDRWRELVAYSWRPLALPLLLALAGTLAARREALRLGLMAFGYLATLVALVAGGALTGSSRYYLVLVALLAALASTRPLLRLLQLPAVAVLLLFSVQYLQLWPRWVVLNQPSEVAGRWLARHSPSGILVTDSPVVAYFSRLPPERIAGGKVPLPAATRYVAAIIDGRYRKIYPLLRNYPQLVGGTVPAGWQLVFQERHWSERYGAKPVRVFAVGAKPHKAAFGVLGSTEQKRTPKDTCPCGSSG</sequence>
<dbReference type="AlphaFoldDB" id="Q7NL31"/>
<dbReference type="Proteomes" id="UP000000557">
    <property type="component" value="Chromosome"/>
</dbReference>
<reference evidence="2 3" key="2">
    <citation type="journal article" date="2003" name="DNA Res.">
        <title>Complete genome structure of Gloeobacter violaceus PCC 7421, a cyanobacterium that lacks thylakoids (supplement).</title>
        <authorList>
            <person name="Nakamura Y."/>
            <person name="Kaneko T."/>
            <person name="Sato S."/>
            <person name="Mimuro M."/>
            <person name="Miyashita H."/>
            <person name="Tsuchiya T."/>
            <person name="Sasamoto S."/>
            <person name="Watanabe A."/>
            <person name="Kawashima K."/>
            <person name="Kishida Y."/>
            <person name="Kiyokawa C."/>
            <person name="Kohara M."/>
            <person name="Matsumoto M."/>
            <person name="Matsuno A."/>
            <person name="Nakazaki N."/>
            <person name="Shimpo S."/>
            <person name="Takeuchi C."/>
            <person name="Yamada M."/>
            <person name="Tabata S."/>
        </authorList>
    </citation>
    <scope>NUCLEOTIDE SEQUENCE [LARGE SCALE GENOMIC DNA]</scope>
    <source>
        <strain evidence="3">ATCC 29082 / PCC 7421</strain>
    </source>
</reference>
<evidence type="ECO:0000256" key="1">
    <source>
        <dbReference type="SAM" id="Phobius"/>
    </source>
</evidence>
<gene>
    <name evidence="2" type="ordered locus">glr1295</name>
</gene>
<feature type="transmembrane region" description="Helical" evidence="1">
    <location>
        <begin position="262"/>
        <end position="282"/>
    </location>
</feature>
<feature type="transmembrane region" description="Helical" evidence="1">
    <location>
        <begin position="236"/>
        <end position="255"/>
    </location>
</feature>
<keyword evidence="1" id="KW-0812">Transmembrane</keyword>
<keyword evidence="1" id="KW-0472">Membrane</keyword>
<dbReference type="EMBL" id="BA000045">
    <property type="protein sequence ID" value="BAC89236.1"/>
    <property type="molecule type" value="Genomic_DNA"/>
</dbReference>
<organism evidence="2 3">
    <name type="scientific">Gloeobacter violaceus (strain ATCC 29082 / PCC 7421)</name>
    <dbReference type="NCBI Taxonomy" id="251221"/>
    <lineage>
        <taxon>Bacteria</taxon>
        <taxon>Bacillati</taxon>
        <taxon>Cyanobacteriota</taxon>
        <taxon>Cyanophyceae</taxon>
        <taxon>Gloeobacterales</taxon>
        <taxon>Gloeobacteraceae</taxon>
        <taxon>Gloeobacter</taxon>
    </lineage>
</organism>
<dbReference type="STRING" id="251221.gene:10758776"/>
<name>Q7NL31_GLOVI</name>
<feature type="transmembrane region" description="Helical" evidence="1">
    <location>
        <begin position="118"/>
        <end position="143"/>
    </location>
</feature>
<dbReference type="EnsemblBacteria" id="BAC89236">
    <property type="protein sequence ID" value="BAC89236"/>
    <property type="gene ID" value="BAC89236"/>
</dbReference>
<evidence type="ECO:0000313" key="3">
    <source>
        <dbReference type="Proteomes" id="UP000000557"/>
    </source>
</evidence>